<feature type="non-terminal residue" evidence="4">
    <location>
        <position position="97"/>
    </location>
</feature>
<name>A0ABD1CB74_CULPP</name>
<evidence type="ECO:0000259" key="3">
    <source>
        <dbReference type="PROSITE" id="PS51041"/>
    </source>
</evidence>
<keyword evidence="2" id="KW-1015">Disulfide bond</keyword>
<reference evidence="4 5" key="1">
    <citation type="submission" date="2024-05" db="EMBL/GenBank/DDBJ databases">
        <title>Culex pipiens pipiens assembly and annotation.</title>
        <authorList>
            <person name="Alout H."/>
            <person name="Durand T."/>
        </authorList>
    </citation>
    <scope>NUCLEOTIDE SEQUENCE [LARGE SCALE GENOMIC DNA]</scope>
    <source>
        <strain evidence="4">HA-2024</strain>
        <tissue evidence="4">Whole body</tissue>
    </source>
</reference>
<evidence type="ECO:0000256" key="1">
    <source>
        <dbReference type="ARBA" id="ARBA00022729"/>
    </source>
</evidence>
<dbReference type="PROSITE" id="PS51041">
    <property type="entry name" value="EMI"/>
    <property type="match status" value="1"/>
</dbReference>
<dbReference type="Pfam" id="PF07546">
    <property type="entry name" value="EMI"/>
    <property type="match status" value="1"/>
</dbReference>
<organism evidence="4 5">
    <name type="scientific">Culex pipiens pipiens</name>
    <name type="common">Northern house mosquito</name>
    <dbReference type="NCBI Taxonomy" id="38569"/>
    <lineage>
        <taxon>Eukaryota</taxon>
        <taxon>Metazoa</taxon>
        <taxon>Ecdysozoa</taxon>
        <taxon>Arthropoda</taxon>
        <taxon>Hexapoda</taxon>
        <taxon>Insecta</taxon>
        <taxon>Pterygota</taxon>
        <taxon>Neoptera</taxon>
        <taxon>Endopterygota</taxon>
        <taxon>Diptera</taxon>
        <taxon>Nematocera</taxon>
        <taxon>Culicoidea</taxon>
        <taxon>Culicidae</taxon>
        <taxon>Culicinae</taxon>
        <taxon>Culicini</taxon>
        <taxon>Culex</taxon>
        <taxon>Culex</taxon>
    </lineage>
</organism>
<keyword evidence="1" id="KW-0732">Signal</keyword>
<gene>
    <name evidence="4" type="ORF">pipiens_018574</name>
</gene>
<feature type="domain" description="EMI" evidence="3">
    <location>
        <begin position="27"/>
        <end position="97"/>
    </location>
</feature>
<protein>
    <recommendedName>
        <fullName evidence="3">EMI domain-containing protein</fullName>
    </recommendedName>
</protein>
<dbReference type="Proteomes" id="UP001562425">
    <property type="component" value="Unassembled WGS sequence"/>
</dbReference>
<comment type="caution">
    <text evidence="4">The sequence shown here is derived from an EMBL/GenBank/DDBJ whole genome shotgun (WGS) entry which is preliminary data.</text>
</comment>
<evidence type="ECO:0000313" key="4">
    <source>
        <dbReference type="EMBL" id="KAL1373608.1"/>
    </source>
</evidence>
<sequence>MTNWVRHGWFFLCQEVGHAIRLDGVSFKNVCTEKRTVHVPVYRKSTVKHFVQPCPDQKLCTGVRTNYEPTYQPMKREVYVCCAGWETETTIADGCLK</sequence>
<dbReference type="AlphaFoldDB" id="A0ABD1CB74"/>
<dbReference type="InterPro" id="IPR011489">
    <property type="entry name" value="EMI_domain"/>
</dbReference>
<proteinExistence type="predicted"/>
<keyword evidence="5" id="KW-1185">Reference proteome</keyword>
<evidence type="ECO:0000313" key="5">
    <source>
        <dbReference type="Proteomes" id="UP001562425"/>
    </source>
</evidence>
<evidence type="ECO:0000256" key="2">
    <source>
        <dbReference type="ARBA" id="ARBA00023157"/>
    </source>
</evidence>
<dbReference type="EMBL" id="JBEHCU010014181">
    <property type="protein sequence ID" value="KAL1373608.1"/>
    <property type="molecule type" value="Genomic_DNA"/>
</dbReference>
<accession>A0ABD1CB74</accession>